<evidence type="ECO:0000313" key="1">
    <source>
        <dbReference type="EMBL" id="KAK6345003.1"/>
    </source>
</evidence>
<organism evidence="1 2">
    <name type="scientific">Orbilia javanica</name>
    <dbReference type="NCBI Taxonomy" id="47235"/>
    <lineage>
        <taxon>Eukaryota</taxon>
        <taxon>Fungi</taxon>
        <taxon>Dikarya</taxon>
        <taxon>Ascomycota</taxon>
        <taxon>Pezizomycotina</taxon>
        <taxon>Orbiliomycetes</taxon>
        <taxon>Orbiliales</taxon>
        <taxon>Orbiliaceae</taxon>
        <taxon>Orbilia</taxon>
    </lineage>
</organism>
<evidence type="ECO:0000313" key="2">
    <source>
        <dbReference type="Proteomes" id="UP001313282"/>
    </source>
</evidence>
<dbReference type="Proteomes" id="UP001313282">
    <property type="component" value="Unassembled WGS sequence"/>
</dbReference>
<proteinExistence type="predicted"/>
<dbReference type="EMBL" id="JAVHNR010000004">
    <property type="protein sequence ID" value="KAK6345003.1"/>
    <property type="molecule type" value="Genomic_DNA"/>
</dbReference>
<dbReference type="AlphaFoldDB" id="A0AAN8MTG3"/>
<comment type="caution">
    <text evidence="1">The sequence shown here is derived from an EMBL/GenBank/DDBJ whole genome shotgun (WGS) entry which is preliminary data.</text>
</comment>
<protein>
    <submittedName>
        <fullName evidence="1">Uncharacterized protein</fullName>
    </submittedName>
</protein>
<reference evidence="1 2" key="1">
    <citation type="submission" date="2019-10" db="EMBL/GenBank/DDBJ databases">
        <authorList>
            <person name="Palmer J.M."/>
        </authorList>
    </citation>
    <scope>NUCLEOTIDE SEQUENCE [LARGE SCALE GENOMIC DNA]</scope>
    <source>
        <strain evidence="1 2">TWF718</strain>
    </source>
</reference>
<gene>
    <name evidence="1" type="ORF">TWF718_006945</name>
</gene>
<keyword evidence="2" id="KW-1185">Reference proteome</keyword>
<accession>A0AAN8MTG3</accession>
<sequence>MLDSLKSQLFFPPSSSSVSLVSPVVGNPDNRQKFILPSFVVSAATWRRVLGIEFRLQSRILSSSSTSFTRSYLAVLRIPISFRFSVSKIKKTSYSLATF</sequence>
<name>A0AAN8MTG3_9PEZI</name>